<reference evidence="1" key="1">
    <citation type="submission" date="2018-02" db="EMBL/GenBank/DDBJ databases">
        <title>Rhizophora mucronata_Transcriptome.</title>
        <authorList>
            <person name="Meera S.P."/>
            <person name="Sreeshan A."/>
            <person name="Augustine A."/>
        </authorList>
    </citation>
    <scope>NUCLEOTIDE SEQUENCE</scope>
    <source>
        <tissue evidence="1">Leaf</tissue>
    </source>
</reference>
<accession>A0A2P2NNP8</accession>
<dbReference type="AlphaFoldDB" id="A0A2P2NNP8"/>
<proteinExistence type="predicted"/>
<name>A0A2P2NNP8_RHIMU</name>
<protein>
    <submittedName>
        <fullName evidence="1">Uncharacterized protein</fullName>
    </submittedName>
</protein>
<dbReference type="EMBL" id="GGEC01063587">
    <property type="protein sequence ID" value="MBX44071.1"/>
    <property type="molecule type" value="Transcribed_RNA"/>
</dbReference>
<sequence length="51" mass="5854">MQSFKYFHFIPFILTGKSLKGSKPKASLFTQKKKHQCKPTTLSLEILPLCI</sequence>
<evidence type="ECO:0000313" key="1">
    <source>
        <dbReference type="EMBL" id="MBX44071.1"/>
    </source>
</evidence>
<organism evidence="1">
    <name type="scientific">Rhizophora mucronata</name>
    <name type="common">Asiatic mangrove</name>
    <dbReference type="NCBI Taxonomy" id="61149"/>
    <lineage>
        <taxon>Eukaryota</taxon>
        <taxon>Viridiplantae</taxon>
        <taxon>Streptophyta</taxon>
        <taxon>Embryophyta</taxon>
        <taxon>Tracheophyta</taxon>
        <taxon>Spermatophyta</taxon>
        <taxon>Magnoliopsida</taxon>
        <taxon>eudicotyledons</taxon>
        <taxon>Gunneridae</taxon>
        <taxon>Pentapetalae</taxon>
        <taxon>rosids</taxon>
        <taxon>fabids</taxon>
        <taxon>Malpighiales</taxon>
        <taxon>Rhizophoraceae</taxon>
        <taxon>Rhizophora</taxon>
    </lineage>
</organism>